<dbReference type="EMBL" id="LSRX01002040">
    <property type="protein sequence ID" value="OLP76385.1"/>
    <property type="molecule type" value="Genomic_DNA"/>
</dbReference>
<evidence type="ECO:0000313" key="5">
    <source>
        <dbReference type="EMBL" id="OLP76385.1"/>
    </source>
</evidence>
<feature type="transmembrane region" description="Helical" evidence="3">
    <location>
        <begin position="722"/>
        <end position="746"/>
    </location>
</feature>
<accession>A0A1Q9C0D0</accession>
<comment type="caution">
    <text evidence="5">The sequence shown here is derived from an EMBL/GenBank/DDBJ whole genome shotgun (WGS) entry which is preliminary data.</text>
</comment>
<feature type="domain" description="SAP" evidence="4">
    <location>
        <begin position="90"/>
        <end position="115"/>
    </location>
</feature>
<keyword evidence="6" id="KW-1185">Reference proteome</keyword>
<evidence type="ECO:0000256" key="1">
    <source>
        <dbReference type="SAM" id="Coils"/>
    </source>
</evidence>
<dbReference type="OrthoDB" id="426852at2759"/>
<feature type="compositionally biased region" description="Basic and acidic residues" evidence="2">
    <location>
        <begin position="120"/>
        <end position="139"/>
    </location>
</feature>
<feature type="region of interest" description="Disordered" evidence="2">
    <location>
        <begin position="119"/>
        <end position="154"/>
    </location>
</feature>
<dbReference type="Gene3D" id="1.20.5.340">
    <property type="match status" value="1"/>
</dbReference>
<reference evidence="5 6" key="1">
    <citation type="submission" date="2016-02" db="EMBL/GenBank/DDBJ databases">
        <title>Genome analysis of coral dinoflagellate symbionts highlights evolutionary adaptations to a symbiotic lifestyle.</title>
        <authorList>
            <person name="Aranda M."/>
            <person name="Li Y."/>
            <person name="Liew Y.J."/>
            <person name="Baumgarten S."/>
            <person name="Simakov O."/>
            <person name="Wilson M."/>
            <person name="Piel J."/>
            <person name="Ashoor H."/>
            <person name="Bougouffa S."/>
            <person name="Bajic V.B."/>
            <person name="Ryu T."/>
            <person name="Ravasi T."/>
            <person name="Bayer T."/>
            <person name="Micklem G."/>
            <person name="Kim H."/>
            <person name="Bhak J."/>
            <person name="Lajeunesse T.C."/>
            <person name="Voolstra C.R."/>
        </authorList>
    </citation>
    <scope>NUCLEOTIDE SEQUENCE [LARGE SCALE GENOMIC DNA]</scope>
    <source>
        <strain evidence="5 6">CCMP2467</strain>
    </source>
</reference>
<gene>
    <name evidence="5" type="ORF">AK812_SmicGene43689</name>
</gene>
<keyword evidence="3" id="KW-1133">Transmembrane helix</keyword>
<dbReference type="SUPFAM" id="SSF57997">
    <property type="entry name" value="Tropomyosin"/>
    <property type="match status" value="1"/>
</dbReference>
<evidence type="ECO:0000256" key="2">
    <source>
        <dbReference type="SAM" id="MobiDB-lite"/>
    </source>
</evidence>
<organism evidence="5 6">
    <name type="scientific">Symbiodinium microadriaticum</name>
    <name type="common">Dinoflagellate</name>
    <name type="synonym">Zooxanthella microadriatica</name>
    <dbReference type="NCBI Taxonomy" id="2951"/>
    <lineage>
        <taxon>Eukaryota</taxon>
        <taxon>Sar</taxon>
        <taxon>Alveolata</taxon>
        <taxon>Dinophyceae</taxon>
        <taxon>Suessiales</taxon>
        <taxon>Symbiodiniaceae</taxon>
        <taxon>Symbiodinium</taxon>
    </lineage>
</organism>
<dbReference type="Proteomes" id="UP000186817">
    <property type="component" value="Unassembled WGS sequence"/>
</dbReference>
<keyword evidence="3" id="KW-0472">Membrane</keyword>
<dbReference type="Gene3D" id="3.40.50.300">
    <property type="entry name" value="P-loop containing nucleotide triphosphate hydrolases"/>
    <property type="match status" value="1"/>
</dbReference>
<evidence type="ECO:0000259" key="4">
    <source>
        <dbReference type="Pfam" id="PF02037"/>
    </source>
</evidence>
<keyword evidence="1" id="KW-0175">Coiled coil</keyword>
<dbReference type="InterPro" id="IPR027417">
    <property type="entry name" value="P-loop_NTPase"/>
</dbReference>
<dbReference type="Pfam" id="PF02037">
    <property type="entry name" value="SAP"/>
    <property type="match status" value="1"/>
</dbReference>
<dbReference type="InterPro" id="IPR036361">
    <property type="entry name" value="SAP_dom_sf"/>
</dbReference>
<protein>
    <recommendedName>
        <fullName evidence="4">SAP domain-containing protein</fullName>
    </recommendedName>
</protein>
<dbReference type="AlphaFoldDB" id="A0A1Q9C0D0"/>
<dbReference type="InterPro" id="IPR003034">
    <property type="entry name" value="SAP_dom"/>
</dbReference>
<feature type="coiled-coil region" evidence="1">
    <location>
        <begin position="168"/>
        <end position="263"/>
    </location>
</feature>
<proteinExistence type="predicted"/>
<dbReference type="SUPFAM" id="SSF52540">
    <property type="entry name" value="P-loop containing nucleoside triphosphate hydrolases"/>
    <property type="match status" value="1"/>
</dbReference>
<name>A0A1Q9C0D0_SYMMI</name>
<dbReference type="Gene3D" id="1.10.720.30">
    <property type="entry name" value="SAP domain"/>
    <property type="match status" value="1"/>
</dbReference>
<sequence length="774" mass="86685">MRSTWSTWFLDESNVPMILFRLLAELVAFRRRVHGPEPVCEEAACTFVVETSDEQDEQAGPGSFPSMLLVTAKRFVGQGHVTYAACDQVANLRTLCRKRGLSGNGTKAQLIAALEAKDDEETRPFEVKGDAETNKKPEAEAEAPSDQAKAASNQDTYQQLFELAVKGLAGAQKEVENARESVEFAEKQWRNATEKHDSALASRWKQEVEKAEQKVKEAEQKVKEAKQEVQEAEQKVKEAEQKVKEAKQEVKEAKQEVKEVTAEDFDIAACARPQFMVKPSNFVQLVPCVNACIEAVETNLPQQTDATTVRVPPTVLSRCMRGGKTTVLMHVFDELKAASKNPIFISFNGDSLIGQLENESCLETMLRAIAVALLKNKPQDSDEAERILCRQDVLKECLENKKDVVLIIDELNVLLNPSQPNDYREVGRFLRKRFLDPPGCRDAQAVYYGRIPSLIYSVKTQCKSFNMLSRFQAIDSPQPIEALTKSFLSEFFTGKRGADSAPIRAFDSLTESPASGQIRWILAYVDKMCTHLGLSEIAKWIQEIPSLSERGDSGQDWEAIVLVALSLRCVQAKYGYVHPLLHLPEHAEPVKGVFLRNVPQDRCKTLPDMVEWWKQRPVSADAFPYIAVLSPNYAQTAVVDAAWIYQHNSASEYVVGAVQDKLGRLLPKKVEGTAAGQRRSQQLRDVSARQLVPGAVTAHLPLDENSLTRCSSTRLPSTRRLMLIRLPAAVWLIYPVYPIYLIYLAVGKKLQARAEALEKCRKLRTSTSWVPRLP</sequence>
<keyword evidence="3" id="KW-0812">Transmembrane</keyword>
<evidence type="ECO:0000313" key="6">
    <source>
        <dbReference type="Proteomes" id="UP000186817"/>
    </source>
</evidence>
<evidence type="ECO:0000256" key="3">
    <source>
        <dbReference type="SAM" id="Phobius"/>
    </source>
</evidence>